<keyword evidence="6 7" id="KW-0520">NAD</keyword>
<comment type="similarity">
    <text evidence="2 7 8">In the C-terminal section; belongs to the NAD synthetase family.</text>
</comment>
<keyword evidence="12" id="KW-1185">Reference proteome</keyword>
<sequence>MKQFYNELLPQKPDLIVFPELCVVGYPPKDLLERWWFIEQIQKAKEELIALTSSSFHPGIVFGLPLPTGEKQGKGLVNAALLAFQGKIIHQQNKSLLPTYDVFDETRYFDPAQQQELVAFKGELLGISVCEDAWNDPEFWPKGRRYQLDPIQVMAEKGATCLVNISASPFQIGKEKVRFRLIHNHSQRFHLPFVYVNQVGGNDDLIFDGKSLACNNQGDFIKKAPGFREWARIVDLADQSTLIGDLFQDSIESVFDALVLGVQDYMKKCGFKKAVIGLSGGIDSALTAVIATRAVGPNNVLGISMPSPYSSAGSIEDSQRLSENLGIPFEVIPISSIYFSYLKTLSKSFAETKKDTTEENLQARIRGNILMAFSNKYGYLLLSTGNKSEMATGYCTLYGDMSGGLAVLSDVPKTMVYQIADYVNHKSEIIPREIIQKAPSAELKPNQYDQDTLPPYPVLDQIIELWIEDGLSVEEIAARGFDRKTVLWTVKRIDRNEYKRKQAPPGLKVTSKAFGSGRRMPIATDYSY</sequence>
<dbReference type="Proteomes" id="UP000594463">
    <property type="component" value="Chromosome"/>
</dbReference>
<dbReference type="GO" id="GO:0009435">
    <property type="term" value="P:NAD+ biosynthetic process"/>
    <property type="evidence" value="ECO:0007669"/>
    <property type="project" value="UniProtKB-UniRule"/>
</dbReference>
<gene>
    <name evidence="11" type="primary">nadE_1</name>
    <name evidence="7" type="synonym">nadE</name>
    <name evidence="11" type="ORF">RT761_01895</name>
</gene>
<dbReference type="InterPro" id="IPR003694">
    <property type="entry name" value="NAD_synthase"/>
</dbReference>
<keyword evidence="5 7" id="KW-0067">ATP-binding</keyword>
<feature type="binding site" evidence="7">
    <location>
        <begin position="277"/>
        <end position="284"/>
    </location>
    <ligand>
        <name>ATP</name>
        <dbReference type="ChEBI" id="CHEBI:30616"/>
    </ligand>
</feature>
<protein>
    <recommendedName>
        <fullName evidence="7 8">Glutamine-dependent NAD(+) synthetase</fullName>
        <ecNumber evidence="7 8">6.3.5.1</ecNumber>
    </recommendedName>
    <alternativeName>
        <fullName evidence="7 8">NAD(+) synthase [glutamine-hydrolyzing]</fullName>
    </alternativeName>
</protein>
<feature type="binding site" evidence="7">
    <location>
        <position position="389"/>
    </location>
    <ligand>
        <name>deamido-NAD(+)</name>
        <dbReference type="ChEBI" id="CHEBI:58437"/>
        <note>ligand shared between two neighboring subunits</note>
    </ligand>
</feature>
<dbReference type="EC" id="6.3.5.1" evidence="7 8"/>
<proteinExistence type="inferred from homology"/>
<feature type="binding site" evidence="7">
    <location>
        <position position="384"/>
    </location>
    <ligand>
        <name>ATP</name>
        <dbReference type="ChEBI" id="CHEBI:30616"/>
    </ligand>
</feature>
<evidence type="ECO:0000259" key="10">
    <source>
        <dbReference type="PROSITE" id="PS50263"/>
    </source>
</evidence>
<evidence type="ECO:0000256" key="3">
    <source>
        <dbReference type="ARBA" id="ARBA00022598"/>
    </source>
</evidence>
<feature type="active site" description="For glutaminase activity" evidence="7">
    <location>
        <position position="94"/>
    </location>
</feature>
<dbReference type="HAMAP" id="MF_02090">
    <property type="entry name" value="NadE_glutamine_dep"/>
    <property type="match status" value="1"/>
</dbReference>
<evidence type="ECO:0000256" key="9">
    <source>
        <dbReference type="RuleBase" id="RU003811"/>
    </source>
</evidence>
<dbReference type="InterPro" id="IPR014729">
    <property type="entry name" value="Rossmann-like_a/b/a_fold"/>
</dbReference>
<dbReference type="CDD" id="cd00553">
    <property type="entry name" value="NAD_synthase"/>
    <property type="match status" value="1"/>
</dbReference>
<evidence type="ECO:0000256" key="8">
    <source>
        <dbReference type="PIRNR" id="PIRNR006630"/>
    </source>
</evidence>
<dbReference type="UniPathway" id="UPA00253">
    <property type="reaction ID" value="UER00334"/>
</dbReference>
<dbReference type="FunFam" id="3.40.50.620:FF:000106">
    <property type="entry name" value="Glutamine-dependent NAD(+) synthetase"/>
    <property type="match status" value="1"/>
</dbReference>
<dbReference type="AlphaFoldDB" id="A0A7T1AMJ5"/>
<accession>A0A7T1AMJ5</accession>
<evidence type="ECO:0000256" key="7">
    <source>
        <dbReference type="HAMAP-Rule" id="MF_02090"/>
    </source>
</evidence>
<evidence type="ECO:0000256" key="1">
    <source>
        <dbReference type="ARBA" id="ARBA00005188"/>
    </source>
</evidence>
<dbReference type="Gene3D" id="3.60.110.10">
    <property type="entry name" value="Carbon-nitrogen hydrolase"/>
    <property type="match status" value="1"/>
</dbReference>
<dbReference type="Pfam" id="PF00795">
    <property type="entry name" value="CN_hydrolase"/>
    <property type="match status" value="1"/>
</dbReference>
<dbReference type="SUPFAM" id="SSF52402">
    <property type="entry name" value="Adenine nucleotide alpha hydrolases-like"/>
    <property type="match status" value="1"/>
</dbReference>
<feature type="binding site" evidence="7">
    <location>
        <position position="499"/>
    </location>
    <ligand>
        <name>deamido-NAD(+)</name>
        <dbReference type="ChEBI" id="CHEBI:58437"/>
        <note>ligand shared between two neighboring subunits</note>
    </ligand>
</feature>
<comment type="catalytic activity">
    <reaction evidence="7 8">
        <text>deamido-NAD(+) + L-glutamine + ATP + H2O = L-glutamate + AMP + diphosphate + NAD(+) + H(+)</text>
        <dbReference type="Rhea" id="RHEA:24384"/>
        <dbReference type="ChEBI" id="CHEBI:15377"/>
        <dbReference type="ChEBI" id="CHEBI:15378"/>
        <dbReference type="ChEBI" id="CHEBI:29985"/>
        <dbReference type="ChEBI" id="CHEBI:30616"/>
        <dbReference type="ChEBI" id="CHEBI:33019"/>
        <dbReference type="ChEBI" id="CHEBI:57540"/>
        <dbReference type="ChEBI" id="CHEBI:58359"/>
        <dbReference type="ChEBI" id="CHEBI:58437"/>
        <dbReference type="ChEBI" id="CHEBI:456215"/>
        <dbReference type="EC" id="6.3.5.1"/>
    </reaction>
</comment>
<dbReference type="Gene3D" id="3.40.50.620">
    <property type="entry name" value="HUPs"/>
    <property type="match status" value="1"/>
</dbReference>
<dbReference type="GO" id="GO:0005524">
    <property type="term" value="F:ATP binding"/>
    <property type="evidence" value="ECO:0007669"/>
    <property type="project" value="UniProtKB-UniRule"/>
</dbReference>
<evidence type="ECO:0000313" key="12">
    <source>
        <dbReference type="Proteomes" id="UP000594463"/>
    </source>
</evidence>
<comment type="function">
    <text evidence="7">Catalyzes the ATP-dependent amidation of deamido-NAD to form NAD. Uses L-glutamine as a nitrogen source.</text>
</comment>
<feature type="binding site" evidence="7">
    <location>
        <position position="168"/>
    </location>
    <ligand>
        <name>L-glutamine</name>
        <dbReference type="ChEBI" id="CHEBI:58359"/>
    </ligand>
</feature>
<comment type="similarity">
    <text evidence="9">Belongs to the NAD synthetase family.</text>
</comment>
<keyword evidence="3 7" id="KW-0436">Ligase</keyword>
<dbReference type="KEGG" id="alam:RT761_01895"/>
<feature type="active site" description="Nucleophile; for glutaminase activity" evidence="7">
    <location>
        <position position="130"/>
    </location>
</feature>
<evidence type="ECO:0000256" key="6">
    <source>
        <dbReference type="ARBA" id="ARBA00023027"/>
    </source>
</evidence>
<dbReference type="InterPro" id="IPR014445">
    <property type="entry name" value="Gln-dep_NAD_synthase"/>
</dbReference>
<dbReference type="NCBIfam" id="TIGR00552">
    <property type="entry name" value="nadE"/>
    <property type="match status" value="1"/>
</dbReference>
<dbReference type="PANTHER" id="PTHR23090">
    <property type="entry name" value="NH 3 /GLUTAMINE-DEPENDENT NAD + SYNTHETASE"/>
    <property type="match status" value="1"/>
</dbReference>
<dbReference type="GO" id="GO:0008795">
    <property type="term" value="F:NAD+ synthase activity"/>
    <property type="evidence" value="ECO:0007669"/>
    <property type="project" value="UniProtKB-UniRule"/>
</dbReference>
<dbReference type="CDD" id="cd07570">
    <property type="entry name" value="GAT_Gln-NAD-synth"/>
    <property type="match status" value="1"/>
</dbReference>
<name>A0A7T1AMJ5_ATRLM</name>
<organism evidence="11 12">
    <name type="scientific">Atribacter laminatus</name>
    <dbReference type="NCBI Taxonomy" id="2847778"/>
    <lineage>
        <taxon>Bacteria</taxon>
        <taxon>Pseudomonadati</taxon>
        <taxon>Atribacterota</taxon>
        <taxon>Atribacteria</taxon>
        <taxon>Atribacterales</taxon>
        <taxon>Atribacteraceae</taxon>
        <taxon>Atribacter</taxon>
    </lineage>
</organism>
<feature type="domain" description="CN hydrolase" evidence="10">
    <location>
        <begin position="1"/>
        <end position="241"/>
    </location>
</feature>
<feature type="binding site" evidence="7">
    <location>
        <position position="100"/>
    </location>
    <ligand>
        <name>L-glutamine</name>
        <dbReference type="ChEBI" id="CHEBI:58359"/>
    </ligand>
</feature>
<dbReference type="PIRSF" id="PIRSF006630">
    <property type="entry name" value="NADS_GAT"/>
    <property type="match status" value="1"/>
</dbReference>
<evidence type="ECO:0000256" key="2">
    <source>
        <dbReference type="ARBA" id="ARBA00007145"/>
    </source>
</evidence>
<evidence type="ECO:0000256" key="5">
    <source>
        <dbReference type="ARBA" id="ARBA00022840"/>
    </source>
</evidence>
<dbReference type="NCBIfam" id="NF010588">
    <property type="entry name" value="PRK13981.1"/>
    <property type="match status" value="1"/>
</dbReference>
<dbReference type="PANTHER" id="PTHR23090:SF9">
    <property type="entry name" value="GLUTAMINE-DEPENDENT NAD(+) SYNTHETASE"/>
    <property type="match status" value="1"/>
</dbReference>
<evidence type="ECO:0000256" key="4">
    <source>
        <dbReference type="ARBA" id="ARBA00022741"/>
    </source>
</evidence>
<comment type="caution">
    <text evidence="7">Lacks conserved residue(s) required for the propagation of feature annotation.</text>
</comment>
<dbReference type="PROSITE" id="PS50263">
    <property type="entry name" value="CN_HYDROLASE"/>
    <property type="match status" value="1"/>
</dbReference>
<keyword evidence="4 7" id="KW-0547">Nucleotide-binding</keyword>
<dbReference type="InterPro" id="IPR022310">
    <property type="entry name" value="NAD/GMP_synthase"/>
</dbReference>
<dbReference type="GO" id="GO:0003952">
    <property type="term" value="F:NAD+ synthase (glutamine-hydrolyzing) activity"/>
    <property type="evidence" value="ECO:0007669"/>
    <property type="project" value="UniProtKB-UniRule"/>
</dbReference>
<dbReference type="Pfam" id="PF02540">
    <property type="entry name" value="NAD_synthase"/>
    <property type="match status" value="1"/>
</dbReference>
<dbReference type="EMBL" id="CP065383">
    <property type="protein sequence ID" value="QPM68673.1"/>
    <property type="molecule type" value="Genomic_DNA"/>
</dbReference>
<evidence type="ECO:0000313" key="11">
    <source>
        <dbReference type="EMBL" id="QPM68673.1"/>
    </source>
</evidence>
<dbReference type="InterPro" id="IPR003010">
    <property type="entry name" value="C-N_Hydrolase"/>
</dbReference>
<feature type="binding site" evidence="7">
    <location>
        <position position="174"/>
    </location>
    <ligand>
        <name>L-glutamine</name>
        <dbReference type="ChEBI" id="CHEBI:58359"/>
    </ligand>
</feature>
<feature type="binding site" evidence="7">
    <location>
        <position position="360"/>
    </location>
    <ligand>
        <name>deamido-NAD(+)</name>
        <dbReference type="ChEBI" id="CHEBI:58437"/>
        <note>ligand shared between two neighboring subunits</note>
    </ligand>
</feature>
<dbReference type="GO" id="GO:0004359">
    <property type="term" value="F:glutaminase activity"/>
    <property type="evidence" value="ECO:0007669"/>
    <property type="project" value="InterPro"/>
</dbReference>
<dbReference type="SUPFAM" id="SSF56317">
    <property type="entry name" value="Carbon-nitrogen hydrolase"/>
    <property type="match status" value="1"/>
</dbReference>
<feature type="active site" description="Proton acceptor; for glutaminase activity" evidence="7">
    <location>
        <position position="20"/>
    </location>
</feature>
<dbReference type="InterPro" id="IPR036526">
    <property type="entry name" value="C-N_Hydrolase_sf"/>
</dbReference>
<dbReference type="GO" id="GO:0005737">
    <property type="term" value="C:cytoplasm"/>
    <property type="evidence" value="ECO:0007669"/>
    <property type="project" value="InterPro"/>
</dbReference>
<reference evidence="11 12" key="1">
    <citation type="journal article" date="2021" name="Nat. Commun.">
        <title>Isolation of a member of the candidate phylum Atribacteria reveals a unique cell membrane structure.</title>
        <authorList>
            <person name="Taiki K."/>
            <person name="Nobu M.K."/>
            <person name="Kusada H."/>
            <person name="Meng X.-Y."/>
            <person name="Hosoki N."/>
            <person name="Uematsu K."/>
            <person name="Yoshioka H."/>
            <person name="Kamagata Y."/>
            <person name="Tamaki H."/>
        </authorList>
    </citation>
    <scope>NUCLEOTIDE SEQUENCE [LARGE SCALE GENOMIC DNA]</scope>
    <source>
        <strain evidence="11 12">RT761</strain>
    </source>
</reference>
<comment type="pathway">
    <text evidence="1 7 8">Cofactor biosynthesis; NAD(+) biosynthesis; NAD(+) from deamido-NAD(+) (L-Gln route): step 1/1.</text>
</comment>